<organism evidence="1 2">
    <name type="scientific">Avena sativa</name>
    <name type="common">Oat</name>
    <dbReference type="NCBI Taxonomy" id="4498"/>
    <lineage>
        <taxon>Eukaryota</taxon>
        <taxon>Viridiplantae</taxon>
        <taxon>Streptophyta</taxon>
        <taxon>Embryophyta</taxon>
        <taxon>Tracheophyta</taxon>
        <taxon>Spermatophyta</taxon>
        <taxon>Magnoliopsida</taxon>
        <taxon>Liliopsida</taxon>
        <taxon>Poales</taxon>
        <taxon>Poaceae</taxon>
        <taxon>BOP clade</taxon>
        <taxon>Pooideae</taxon>
        <taxon>Poodae</taxon>
        <taxon>Poeae</taxon>
        <taxon>Poeae Chloroplast Group 1 (Aveneae type)</taxon>
        <taxon>Aveninae</taxon>
        <taxon>Avena</taxon>
    </lineage>
</organism>
<keyword evidence="2" id="KW-1185">Reference proteome</keyword>
<accession>A0ACD5W613</accession>
<evidence type="ECO:0000313" key="2">
    <source>
        <dbReference type="Proteomes" id="UP001732700"/>
    </source>
</evidence>
<proteinExistence type="predicted"/>
<evidence type="ECO:0000313" key="1">
    <source>
        <dbReference type="EnsemblPlants" id="AVESA.00010b.r2.4AG0576550.1.CDS.1"/>
    </source>
</evidence>
<dbReference type="EnsemblPlants" id="AVESA.00010b.r2.4AG0576550.1">
    <property type="protein sequence ID" value="AVESA.00010b.r2.4AG0576550.1.CDS.1"/>
    <property type="gene ID" value="AVESA.00010b.r2.4AG0576550"/>
</dbReference>
<reference evidence="1" key="1">
    <citation type="submission" date="2021-05" db="EMBL/GenBank/DDBJ databases">
        <authorList>
            <person name="Scholz U."/>
            <person name="Mascher M."/>
            <person name="Fiebig A."/>
        </authorList>
    </citation>
    <scope>NUCLEOTIDE SEQUENCE [LARGE SCALE GENOMIC DNA]</scope>
</reference>
<protein>
    <submittedName>
        <fullName evidence="1">Uncharacterized protein</fullName>
    </submittedName>
</protein>
<reference evidence="1" key="2">
    <citation type="submission" date="2025-09" db="UniProtKB">
        <authorList>
            <consortium name="EnsemblPlants"/>
        </authorList>
    </citation>
    <scope>IDENTIFICATION</scope>
</reference>
<sequence>MDPTEILNVRFHMGGEFIRLGQTMDYVGGDEEISEIERDKLSLQEVIGHLKDHMNFKHSMKLYFLIPGKRLDDGLMFLSTDSACMQMAEYCDVGGVADIYVEYHGEEDSEHSSIGSDFEDEIVDIDRSDDESNQVISAEPADSEEDDVVISQVLVTDKKGAISHIINSPVKATGGSRTILIDPDVVATSQKSWS</sequence>
<name>A0ACD5W613_AVESA</name>
<dbReference type="Proteomes" id="UP001732700">
    <property type="component" value="Chromosome 4A"/>
</dbReference>